<dbReference type="NCBIfam" id="TIGR01958">
    <property type="entry name" value="nuoE_fam"/>
    <property type="match status" value="1"/>
</dbReference>
<dbReference type="GO" id="GO:1902494">
    <property type="term" value="C:catalytic complex"/>
    <property type="evidence" value="ECO:0007669"/>
    <property type="project" value="UniProtKB-ARBA"/>
</dbReference>
<dbReference type="NCBIfam" id="NF009040">
    <property type="entry name" value="PRK12373.1"/>
    <property type="match status" value="1"/>
</dbReference>
<dbReference type="Gene3D" id="1.10.150.20">
    <property type="entry name" value="5' to 3' exonuclease, C-terminal subdomain"/>
    <property type="match status" value="1"/>
</dbReference>
<comment type="caution">
    <text evidence="11">The sequence shown here is derived from an EMBL/GenBank/DDBJ whole genome shotgun (WGS) entry which is preliminary data.</text>
</comment>
<dbReference type="InterPro" id="IPR042128">
    <property type="entry name" value="NuoE_dom"/>
</dbReference>
<evidence type="ECO:0000313" key="11">
    <source>
        <dbReference type="EMBL" id="RST84966.1"/>
    </source>
</evidence>
<dbReference type="GO" id="GO:0098662">
    <property type="term" value="P:inorganic cation transmembrane transport"/>
    <property type="evidence" value="ECO:0007669"/>
    <property type="project" value="UniProtKB-ARBA"/>
</dbReference>
<sequence length="421" mass="45133">MSVRRLAEPAVQPAAFAFDKTKSAEAGTWIAKYPKGREQSAVIPLLMLAQEQEGWVTKAAIEHVADMLAMPYIRVLEVATFYTQFQLKPVGTRAHIQVCGTTPCMLRGSEALMDVCRTKIHPDQFHPNADGTLSWEEVECLGACVNAPMVMIFKDTYEDLTPERLAEIIDEFEAGRGDAVKTGPQTDRWFSAPASGFTALKDEKNVLKDTRAAPSEPSAAAPAAEAPAPSRAARPKTDAPETNPAVKSPSDVKVSPAVEKAASVPSPKEDAAAANKAEPLVEGVAKVRTARMPSDAEVPSAEGLKAQAGADPLPVEGSTASDVAAPSLDDASRPAGIERPAAPDDLQLISGIGPKIEGTLHSIGIFTYAQIAGWTPEQRAWVDGYLRFRGRIERENWVAQAKALADGGREEYVRVFGKEPR</sequence>
<dbReference type="FunFam" id="3.40.30.10:FF:000022">
    <property type="entry name" value="NADH dehydrogenase flavoprotein 2, mitochondrial"/>
    <property type="match status" value="1"/>
</dbReference>
<keyword evidence="3" id="KW-0479">Metal-binding</keyword>
<dbReference type="RefSeq" id="WP_126701314.1">
    <property type="nucleotide sequence ID" value="NZ_RWKW01000070.1"/>
</dbReference>
<evidence type="ECO:0000256" key="2">
    <source>
        <dbReference type="ARBA" id="ARBA00022714"/>
    </source>
</evidence>
<dbReference type="PROSITE" id="PS01099">
    <property type="entry name" value="COMPLEX1_24K"/>
    <property type="match status" value="1"/>
</dbReference>
<evidence type="ECO:0000256" key="6">
    <source>
        <dbReference type="ARBA" id="ARBA00023014"/>
    </source>
</evidence>
<dbReference type="EMBL" id="RWKW01000070">
    <property type="protein sequence ID" value="RST84966.1"/>
    <property type="molecule type" value="Genomic_DNA"/>
</dbReference>
<organism evidence="11 12">
    <name type="scientific">Aquibium carbonis</name>
    <dbReference type="NCBI Taxonomy" id="2495581"/>
    <lineage>
        <taxon>Bacteria</taxon>
        <taxon>Pseudomonadati</taxon>
        <taxon>Pseudomonadota</taxon>
        <taxon>Alphaproteobacteria</taxon>
        <taxon>Hyphomicrobiales</taxon>
        <taxon>Phyllobacteriaceae</taxon>
        <taxon>Aquibium</taxon>
    </lineage>
</organism>
<dbReference type="InterPro" id="IPR036249">
    <property type="entry name" value="Thioredoxin-like_sf"/>
</dbReference>
<feature type="region of interest" description="Disordered" evidence="10">
    <location>
        <begin position="210"/>
        <end position="278"/>
    </location>
</feature>
<dbReference type="AlphaFoldDB" id="A0A3R9ZQ20"/>
<feature type="compositionally biased region" description="Low complexity" evidence="10">
    <location>
        <begin position="212"/>
        <end position="232"/>
    </location>
</feature>
<proteinExistence type="inferred from homology"/>
<name>A0A3R9ZQ20_9HYPH</name>
<reference evidence="11 12" key="1">
    <citation type="submission" date="2018-12" db="EMBL/GenBank/DDBJ databases">
        <title>Mesorhizobium carbonis sp. nov., isolated from coal mine water.</title>
        <authorList>
            <person name="Xin W."/>
            <person name="Xu Z."/>
            <person name="Xiang F."/>
            <person name="Zhang J."/>
            <person name="Xi L."/>
            <person name="Liu J."/>
        </authorList>
    </citation>
    <scope>NUCLEOTIDE SEQUENCE [LARGE SCALE GENOMIC DNA]</scope>
    <source>
        <strain evidence="11 12">B2.3</strain>
    </source>
</reference>
<dbReference type="OrthoDB" id="9807941at2"/>
<dbReference type="SUPFAM" id="SSF52833">
    <property type="entry name" value="Thioredoxin-like"/>
    <property type="match status" value="1"/>
</dbReference>
<dbReference type="CDD" id="cd03064">
    <property type="entry name" value="TRX_Fd_NuoE"/>
    <property type="match status" value="1"/>
</dbReference>
<dbReference type="GO" id="GO:0003954">
    <property type="term" value="F:NADH dehydrogenase activity"/>
    <property type="evidence" value="ECO:0007669"/>
    <property type="project" value="TreeGrafter"/>
</dbReference>
<evidence type="ECO:0000256" key="9">
    <source>
        <dbReference type="ARBA" id="ARBA00047712"/>
    </source>
</evidence>
<feature type="region of interest" description="Disordered" evidence="10">
    <location>
        <begin position="291"/>
        <end position="324"/>
    </location>
</feature>
<dbReference type="GO" id="GO:0022890">
    <property type="term" value="F:inorganic cation transmembrane transporter activity"/>
    <property type="evidence" value="ECO:0007669"/>
    <property type="project" value="UniProtKB-ARBA"/>
</dbReference>
<dbReference type="GO" id="GO:0031967">
    <property type="term" value="C:organelle envelope"/>
    <property type="evidence" value="ECO:0007669"/>
    <property type="project" value="UniProtKB-ARBA"/>
</dbReference>
<keyword evidence="4" id="KW-1278">Translocase</keyword>
<dbReference type="InterPro" id="IPR041921">
    <property type="entry name" value="NuoE_N"/>
</dbReference>
<gene>
    <name evidence="11" type="ORF">EJC49_17955</name>
</gene>
<dbReference type="GO" id="GO:0098796">
    <property type="term" value="C:membrane protein complex"/>
    <property type="evidence" value="ECO:0007669"/>
    <property type="project" value="UniProtKB-ARBA"/>
</dbReference>
<dbReference type="GO" id="GO:0022804">
    <property type="term" value="F:active transmembrane transporter activity"/>
    <property type="evidence" value="ECO:0007669"/>
    <property type="project" value="UniProtKB-ARBA"/>
</dbReference>
<dbReference type="Proteomes" id="UP000278398">
    <property type="component" value="Unassembled WGS sequence"/>
</dbReference>
<dbReference type="GO" id="GO:0008324">
    <property type="term" value="F:monoatomic cation transmembrane transporter activity"/>
    <property type="evidence" value="ECO:0007669"/>
    <property type="project" value="UniProtKB-ARBA"/>
</dbReference>
<dbReference type="GO" id="GO:0046872">
    <property type="term" value="F:metal ion binding"/>
    <property type="evidence" value="ECO:0007669"/>
    <property type="project" value="UniProtKB-KW"/>
</dbReference>
<keyword evidence="11" id="KW-0560">Oxidoreductase</keyword>
<evidence type="ECO:0000313" key="12">
    <source>
        <dbReference type="Proteomes" id="UP000278398"/>
    </source>
</evidence>
<dbReference type="EC" id="1.6.5.11" evidence="11"/>
<comment type="cofactor">
    <cofactor evidence="8">
        <name>[2Fe-2S] cluster</name>
        <dbReference type="ChEBI" id="CHEBI:190135"/>
    </cofactor>
</comment>
<evidence type="ECO:0000256" key="3">
    <source>
        <dbReference type="ARBA" id="ARBA00022723"/>
    </source>
</evidence>
<keyword evidence="2" id="KW-0001">2Fe-2S</keyword>
<dbReference type="NCBIfam" id="NF005724">
    <property type="entry name" value="PRK07539.1-4"/>
    <property type="match status" value="1"/>
</dbReference>
<dbReference type="InterPro" id="IPR002023">
    <property type="entry name" value="NuoE-like"/>
</dbReference>
<dbReference type="GO" id="GO:0051537">
    <property type="term" value="F:2 iron, 2 sulfur cluster binding"/>
    <property type="evidence" value="ECO:0007669"/>
    <property type="project" value="UniProtKB-KW"/>
</dbReference>
<evidence type="ECO:0000256" key="1">
    <source>
        <dbReference type="ARBA" id="ARBA00010643"/>
    </source>
</evidence>
<dbReference type="Gene3D" id="1.10.10.1590">
    <property type="entry name" value="NADH-quinone oxidoreductase subunit E"/>
    <property type="match status" value="1"/>
</dbReference>
<accession>A0A3R9ZQ20</accession>
<evidence type="ECO:0000256" key="10">
    <source>
        <dbReference type="SAM" id="MobiDB-lite"/>
    </source>
</evidence>
<keyword evidence="7" id="KW-0520">NAD</keyword>
<evidence type="ECO:0000256" key="5">
    <source>
        <dbReference type="ARBA" id="ARBA00023004"/>
    </source>
</evidence>
<keyword evidence="5" id="KW-0408">Iron</keyword>
<evidence type="ECO:0000256" key="7">
    <source>
        <dbReference type="ARBA" id="ARBA00023027"/>
    </source>
</evidence>
<keyword evidence="6" id="KW-0411">Iron-sulfur</keyword>
<evidence type="ECO:0000256" key="4">
    <source>
        <dbReference type="ARBA" id="ARBA00022967"/>
    </source>
</evidence>
<dbReference type="Gene3D" id="3.40.30.10">
    <property type="entry name" value="Glutaredoxin"/>
    <property type="match status" value="1"/>
</dbReference>
<dbReference type="PANTHER" id="PTHR10371">
    <property type="entry name" value="NADH DEHYDROGENASE UBIQUINONE FLAVOPROTEIN 2, MITOCHONDRIAL"/>
    <property type="match status" value="1"/>
</dbReference>
<comment type="catalytic activity">
    <reaction evidence="9">
        <text>a quinone + NADH + 5 H(+)(in) = a quinol + NAD(+) + 4 H(+)(out)</text>
        <dbReference type="Rhea" id="RHEA:57888"/>
        <dbReference type="ChEBI" id="CHEBI:15378"/>
        <dbReference type="ChEBI" id="CHEBI:24646"/>
        <dbReference type="ChEBI" id="CHEBI:57540"/>
        <dbReference type="ChEBI" id="CHEBI:57945"/>
        <dbReference type="ChEBI" id="CHEBI:132124"/>
    </reaction>
</comment>
<dbReference type="Pfam" id="PF01257">
    <property type="entry name" value="2Fe-2S_thioredx"/>
    <property type="match status" value="1"/>
</dbReference>
<dbReference type="PANTHER" id="PTHR10371:SF3">
    <property type="entry name" value="NADH DEHYDROGENASE [UBIQUINONE] FLAVOPROTEIN 2, MITOCHONDRIAL"/>
    <property type="match status" value="1"/>
</dbReference>
<comment type="similarity">
    <text evidence="1">Belongs to the complex I 24 kDa subunit family.</text>
</comment>
<protein>
    <submittedName>
        <fullName evidence="11">NADH-quinone oxidoreductase subunit E</fullName>
        <ecNumber evidence="11">1.6.5.11</ecNumber>
    </submittedName>
</protein>
<evidence type="ECO:0000256" key="8">
    <source>
        <dbReference type="ARBA" id="ARBA00034078"/>
    </source>
</evidence>
<keyword evidence="12" id="KW-1185">Reference proteome</keyword>
<dbReference type="GO" id="GO:0031090">
    <property type="term" value="C:organelle membrane"/>
    <property type="evidence" value="ECO:0007669"/>
    <property type="project" value="UniProtKB-ARBA"/>
</dbReference>
<dbReference type="FunFam" id="1.10.10.1590:FF:000001">
    <property type="entry name" value="NADH-quinone oxidoreductase subunit E"/>
    <property type="match status" value="1"/>
</dbReference>